<keyword evidence="2" id="KW-1185">Reference proteome</keyword>
<dbReference type="Proteomes" id="UP000821845">
    <property type="component" value="Chromosome 2"/>
</dbReference>
<name>A0ACB7SY89_HYAAI</name>
<reference evidence="1" key="1">
    <citation type="submission" date="2020-05" db="EMBL/GenBank/DDBJ databases">
        <title>Large-scale comparative analyses of tick genomes elucidate their genetic diversity and vector capacities.</title>
        <authorList>
            <person name="Jia N."/>
            <person name="Wang J."/>
            <person name="Shi W."/>
            <person name="Du L."/>
            <person name="Sun Y."/>
            <person name="Zhan W."/>
            <person name="Jiang J."/>
            <person name="Wang Q."/>
            <person name="Zhang B."/>
            <person name="Ji P."/>
            <person name="Sakyi L.B."/>
            <person name="Cui X."/>
            <person name="Yuan T."/>
            <person name="Jiang B."/>
            <person name="Yang W."/>
            <person name="Lam T.T.-Y."/>
            <person name="Chang Q."/>
            <person name="Ding S."/>
            <person name="Wang X."/>
            <person name="Zhu J."/>
            <person name="Ruan X."/>
            <person name="Zhao L."/>
            <person name="Wei J."/>
            <person name="Que T."/>
            <person name="Du C."/>
            <person name="Cheng J."/>
            <person name="Dai P."/>
            <person name="Han X."/>
            <person name="Huang E."/>
            <person name="Gao Y."/>
            <person name="Liu J."/>
            <person name="Shao H."/>
            <person name="Ye R."/>
            <person name="Li L."/>
            <person name="Wei W."/>
            <person name="Wang X."/>
            <person name="Wang C."/>
            <person name="Yang T."/>
            <person name="Huo Q."/>
            <person name="Li W."/>
            <person name="Guo W."/>
            <person name="Chen H."/>
            <person name="Zhou L."/>
            <person name="Ni X."/>
            <person name="Tian J."/>
            <person name="Zhou Y."/>
            <person name="Sheng Y."/>
            <person name="Liu T."/>
            <person name="Pan Y."/>
            <person name="Xia L."/>
            <person name="Li J."/>
            <person name="Zhao F."/>
            <person name="Cao W."/>
        </authorList>
    </citation>
    <scope>NUCLEOTIDE SEQUENCE</scope>
    <source>
        <strain evidence="1">Hyas-2018</strain>
    </source>
</reference>
<gene>
    <name evidence="1" type="ORF">HPB50_019543</name>
</gene>
<evidence type="ECO:0000313" key="2">
    <source>
        <dbReference type="Proteomes" id="UP000821845"/>
    </source>
</evidence>
<evidence type="ECO:0000313" key="1">
    <source>
        <dbReference type="EMBL" id="KAH6939570.1"/>
    </source>
</evidence>
<comment type="caution">
    <text evidence="1">The sequence shown here is derived from an EMBL/GenBank/DDBJ whole genome shotgun (WGS) entry which is preliminary data.</text>
</comment>
<proteinExistence type="predicted"/>
<dbReference type="EMBL" id="CM023482">
    <property type="protein sequence ID" value="KAH6939570.1"/>
    <property type="molecule type" value="Genomic_DNA"/>
</dbReference>
<protein>
    <submittedName>
        <fullName evidence="1">Uncharacterized protein</fullName>
    </submittedName>
</protein>
<accession>A0ACB7SY89</accession>
<sequence>MDMRARIEEGVVYSPYPCSPLSYNGTFYDFLMERLKAHGSKTALIIDTVSTKVLGPMEHGEVLIDTPLAAIAYCGHLETTADFMDDQGWIHTGDVGYYDHDGRLFLCGRLKTTLVCQTRKVSPAEIEHCLMEHPAVEEVAVLGVPAPNGDEFPAALVVTRNGRSQDQQLADELKRYVAERMASFMHLHGGVYFAEVLPRSTRGKVRATSLRELLGALRRMDRADENASGDCIY</sequence>
<organism evidence="1 2">
    <name type="scientific">Hyalomma asiaticum</name>
    <name type="common">Tick</name>
    <dbReference type="NCBI Taxonomy" id="266040"/>
    <lineage>
        <taxon>Eukaryota</taxon>
        <taxon>Metazoa</taxon>
        <taxon>Ecdysozoa</taxon>
        <taxon>Arthropoda</taxon>
        <taxon>Chelicerata</taxon>
        <taxon>Arachnida</taxon>
        <taxon>Acari</taxon>
        <taxon>Parasitiformes</taxon>
        <taxon>Ixodida</taxon>
        <taxon>Ixodoidea</taxon>
        <taxon>Ixodidae</taxon>
        <taxon>Hyalomminae</taxon>
        <taxon>Hyalomma</taxon>
    </lineage>
</organism>